<dbReference type="PANTHER" id="PTHR21600">
    <property type="entry name" value="MITOCHONDRIAL RNA PSEUDOURIDINE SYNTHASE"/>
    <property type="match status" value="1"/>
</dbReference>
<dbReference type="GO" id="GO:0003723">
    <property type="term" value="F:RNA binding"/>
    <property type="evidence" value="ECO:0007669"/>
    <property type="project" value="UniProtKB-KW"/>
</dbReference>
<dbReference type="SUPFAM" id="SSF55120">
    <property type="entry name" value="Pseudouridine synthase"/>
    <property type="match status" value="1"/>
</dbReference>
<comment type="similarity">
    <text evidence="1">Belongs to the pseudouridine synthase RluA family.</text>
</comment>
<name>A0A3D9L1G1_MARFU</name>
<dbReference type="AlphaFoldDB" id="A0A3D9L1G1"/>
<dbReference type="InterPro" id="IPR006224">
    <property type="entry name" value="PsdUridine_synth_RluA-like_CS"/>
</dbReference>
<dbReference type="OrthoDB" id="9807829at2"/>
<dbReference type="CDD" id="cd02869">
    <property type="entry name" value="PseudoU_synth_RluA_like"/>
    <property type="match status" value="1"/>
</dbReference>
<dbReference type="RefSeq" id="WP_115868951.1">
    <property type="nucleotide sequence ID" value="NZ_QREG01000014.1"/>
</dbReference>
<dbReference type="GO" id="GO:0140098">
    <property type="term" value="F:catalytic activity, acting on RNA"/>
    <property type="evidence" value="ECO:0007669"/>
    <property type="project" value="UniProtKB-ARBA"/>
</dbReference>
<dbReference type="Proteomes" id="UP000256779">
    <property type="component" value="Unassembled WGS sequence"/>
</dbReference>
<dbReference type="PROSITE" id="PS50889">
    <property type="entry name" value="S4"/>
    <property type="match status" value="1"/>
</dbReference>
<dbReference type="InterPro" id="IPR006145">
    <property type="entry name" value="PsdUridine_synth_RsuA/RluA"/>
</dbReference>
<dbReference type="InterPro" id="IPR020103">
    <property type="entry name" value="PsdUridine_synth_cat_dom_sf"/>
</dbReference>
<protein>
    <submittedName>
        <fullName evidence="4">RluA family pseudouridine synthase</fullName>
    </submittedName>
</protein>
<organism evidence="4 5">
    <name type="scientific">Marinoscillum furvescens DSM 4134</name>
    <dbReference type="NCBI Taxonomy" id="1122208"/>
    <lineage>
        <taxon>Bacteria</taxon>
        <taxon>Pseudomonadati</taxon>
        <taxon>Bacteroidota</taxon>
        <taxon>Cytophagia</taxon>
        <taxon>Cytophagales</taxon>
        <taxon>Reichenbachiellaceae</taxon>
        <taxon>Marinoscillum</taxon>
    </lineage>
</organism>
<gene>
    <name evidence="4" type="ORF">C7460_114128</name>
</gene>
<dbReference type="GO" id="GO:0009982">
    <property type="term" value="F:pseudouridine synthase activity"/>
    <property type="evidence" value="ECO:0007669"/>
    <property type="project" value="InterPro"/>
</dbReference>
<sequence>MSDYAIGIFEELPTKNTVKKAIKNGQIRVNEQQATTGIYVEEGMVISLFEPPISLTPYPLEIEKVYEDDHLVVVSKPAGLPTNGNYYRTLEAALAHEYVLPKIAGALLSPRTVHRLDSPTTGLVIAAKTAKSRFLLGQQFEKGSIQKTYHALVMGETPASGVITTPIAGKEAMSTFQKVSAVRSPMNDYLTLLRLQPKTGRTHQLRIHCAASGFPIYGDQEYAEHTIQNKGLFLAATAIAFEHPITGANLEVTIALPAKFENRMKNEDKRWKRHRR</sequence>
<dbReference type="Pfam" id="PF00849">
    <property type="entry name" value="PseudoU_synth_2"/>
    <property type="match status" value="1"/>
</dbReference>
<evidence type="ECO:0000256" key="1">
    <source>
        <dbReference type="ARBA" id="ARBA00010876"/>
    </source>
</evidence>
<evidence type="ECO:0000313" key="4">
    <source>
        <dbReference type="EMBL" id="RED96670.1"/>
    </source>
</evidence>
<dbReference type="EMBL" id="QREG01000014">
    <property type="protein sequence ID" value="RED96670.1"/>
    <property type="molecule type" value="Genomic_DNA"/>
</dbReference>
<evidence type="ECO:0000313" key="5">
    <source>
        <dbReference type="Proteomes" id="UP000256779"/>
    </source>
</evidence>
<dbReference type="InterPro" id="IPR050188">
    <property type="entry name" value="RluA_PseudoU_synthase"/>
</dbReference>
<dbReference type="GO" id="GO:0000455">
    <property type="term" value="P:enzyme-directed rRNA pseudouridine synthesis"/>
    <property type="evidence" value="ECO:0007669"/>
    <property type="project" value="TreeGrafter"/>
</dbReference>
<evidence type="ECO:0000256" key="2">
    <source>
        <dbReference type="PROSITE-ProRule" id="PRU00182"/>
    </source>
</evidence>
<evidence type="ECO:0000259" key="3">
    <source>
        <dbReference type="Pfam" id="PF00849"/>
    </source>
</evidence>
<feature type="domain" description="Pseudouridine synthase RsuA/RluA-like" evidence="3">
    <location>
        <begin position="70"/>
        <end position="211"/>
    </location>
</feature>
<dbReference type="SUPFAM" id="SSF55174">
    <property type="entry name" value="Alpha-L RNA-binding motif"/>
    <property type="match status" value="1"/>
</dbReference>
<comment type="caution">
    <text evidence="4">The sequence shown here is derived from an EMBL/GenBank/DDBJ whole genome shotgun (WGS) entry which is preliminary data.</text>
</comment>
<accession>A0A3D9L1G1</accession>
<dbReference type="PROSITE" id="PS01129">
    <property type="entry name" value="PSI_RLU"/>
    <property type="match status" value="1"/>
</dbReference>
<reference evidence="4 5" key="1">
    <citation type="submission" date="2018-07" db="EMBL/GenBank/DDBJ databases">
        <title>Genomic Encyclopedia of Type Strains, Phase IV (KMG-IV): sequencing the most valuable type-strain genomes for metagenomic binning, comparative biology and taxonomic classification.</title>
        <authorList>
            <person name="Goeker M."/>
        </authorList>
    </citation>
    <scope>NUCLEOTIDE SEQUENCE [LARGE SCALE GENOMIC DNA]</scope>
    <source>
        <strain evidence="4 5">DSM 4134</strain>
    </source>
</reference>
<proteinExistence type="inferred from homology"/>
<dbReference type="PANTHER" id="PTHR21600:SF87">
    <property type="entry name" value="RNA PSEUDOURIDYLATE SYNTHASE DOMAIN-CONTAINING PROTEIN 1"/>
    <property type="match status" value="1"/>
</dbReference>
<keyword evidence="5" id="KW-1185">Reference proteome</keyword>
<keyword evidence="2" id="KW-0694">RNA-binding</keyword>
<dbReference type="Gene3D" id="3.30.2350.10">
    <property type="entry name" value="Pseudouridine synthase"/>
    <property type="match status" value="1"/>
</dbReference>